<accession>A0AAW5ESV1</accession>
<dbReference type="Proteomes" id="UP001202887">
    <property type="component" value="Unassembled WGS sequence"/>
</dbReference>
<protein>
    <submittedName>
        <fullName evidence="3">Uncharacterized protein</fullName>
    </submittedName>
</protein>
<name>A0AAW5ESV1_NOVHA</name>
<dbReference type="RefSeq" id="WP_003616824.1">
    <property type="nucleotide sequence ID" value="NZ_BJNN01000002.1"/>
</dbReference>
<comment type="caution">
    <text evidence="3">The sequence shown here is derived from an EMBL/GenBank/DDBJ whole genome shotgun (WGS) entry which is preliminary data.</text>
</comment>
<reference evidence="3" key="2">
    <citation type="submission" date="2022-03" db="EMBL/GenBank/DDBJ databases">
        <authorList>
            <person name="Ryngajllo M."/>
            <person name="Jacek P."/>
            <person name="Kubiak K."/>
        </authorList>
    </citation>
    <scope>NUCLEOTIDE SEQUENCE</scope>
    <source>
        <strain evidence="3">SI1</strain>
    </source>
</reference>
<dbReference type="GeneID" id="61365955"/>
<evidence type="ECO:0000313" key="3">
    <source>
        <dbReference type="EMBL" id="MCJ8354375.1"/>
    </source>
</evidence>
<organism evidence="3 4">
    <name type="scientific">Novacetimonas hansenii</name>
    <name type="common">Komagataeibacter hansenii</name>
    <dbReference type="NCBI Taxonomy" id="436"/>
    <lineage>
        <taxon>Bacteria</taxon>
        <taxon>Pseudomonadati</taxon>
        <taxon>Pseudomonadota</taxon>
        <taxon>Alphaproteobacteria</taxon>
        <taxon>Acetobacterales</taxon>
        <taxon>Acetobacteraceae</taxon>
        <taxon>Novacetimonas</taxon>
    </lineage>
</organism>
<dbReference type="AlphaFoldDB" id="A0AAW5ESV1"/>
<proteinExistence type="predicted"/>
<dbReference type="EMBL" id="JAIBCX010000024">
    <property type="protein sequence ID" value="MCJ8354375.1"/>
    <property type="molecule type" value="Genomic_DNA"/>
</dbReference>
<evidence type="ECO:0000313" key="4">
    <source>
        <dbReference type="Proteomes" id="UP001202887"/>
    </source>
</evidence>
<feature type="compositionally biased region" description="Basic and acidic residues" evidence="1">
    <location>
        <begin position="1"/>
        <end position="15"/>
    </location>
</feature>
<feature type="region of interest" description="Disordered" evidence="1">
    <location>
        <begin position="1"/>
        <end position="20"/>
    </location>
</feature>
<keyword evidence="2" id="KW-0812">Transmembrane</keyword>
<evidence type="ECO:0000256" key="1">
    <source>
        <dbReference type="SAM" id="MobiDB-lite"/>
    </source>
</evidence>
<sequence length="52" mass="5933">MRIPRPRNDTTRQDGDDGPDVPVVSWRVLIGIQVGVTVFILIMAWWDSSLPR</sequence>
<gene>
    <name evidence="3" type="ORF">K1W68_10310</name>
</gene>
<evidence type="ECO:0000256" key="2">
    <source>
        <dbReference type="SAM" id="Phobius"/>
    </source>
</evidence>
<feature type="transmembrane region" description="Helical" evidence="2">
    <location>
        <begin position="24"/>
        <end position="46"/>
    </location>
</feature>
<keyword evidence="2" id="KW-1133">Transmembrane helix</keyword>
<reference evidence="3" key="1">
    <citation type="journal article" date="2021" name="Polymers (Basel)">
        <title>Highly Stretchable Bacterial Cellulose Produced by Komagataeibacter hansenii SI1.</title>
        <authorList>
            <person name="Cielecka I."/>
            <person name="Ryngajllo M."/>
            <person name="Maniukiewicz W."/>
            <person name="Bielecki S."/>
        </authorList>
    </citation>
    <scope>NUCLEOTIDE SEQUENCE</scope>
    <source>
        <strain evidence="3">SI1</strain>
    </source>
</reference>
<keyword evidence="2" id="KW-0472">Membrane</keyword>